<protein>
    <submittedName>
        <fullName evidence="1">Uncharacterized protein</fullName>
    </submittedName>
</protein>
<accession>A0A5D3E988</accession>
<organism evidence="1 2">
    <name type="scientific">Bacteroides pyogenes</name>
    <dbReference type="NCBI Taxonomy" id="310300"/>
    <lineage>
        <taxon>Bacteria</taxon>
        <taxon>Pseudomonadati</taxon>
        <taxon>Bacteroidota</taxon>
        <taxon>Bacteroidia</taxon>
        <taxon>Bacteroidales</taxon>
        <taxon>Bacteroidaceae</taxon>
        <taxon>Bacteroides</taxon>
    </lineage>
</organism>
<keyword evidence="2" id="KW-1185">Reference proteome</keyword>
<dbReference type="RefSeq" id="WP_148730783.1">
    <property type="nucleotide sequence ID" value="NZ_VKLW01000031.1"/>
</dbReference>
<evidence type="ECO:0000313" key="1">
    <source>
        <dbReference type="EMBL" id="TYK32399.1"/>
    </source>
</evidence>
<sequence length="228" mass="24474">MKKSIYLTLGVCLLLMAFVLPEIQAHSFSVDPDTVMLMAAGPAFAPLNWNVGQNNMGGYKGALLFVPFSAPTAVPLVPDPSKASDNDAMITAVGSFTFPETEGALKQPIYLYSTDATVEYKAEQQGEADGMSFKCTLSFFFPGNTPGMHAFNALVKNTPGYYVFEDADGKQMILGQPGLYANTAPSFNGGKARADRRGTTYTATADSNYSAIFLQTPIEMAKLASKKE</sequence>
<name>A0A5D3E988_9BACE</name>
<proteinExistence type="predicted"/>
<dbReference type="EMBL" id="VKLW01000031">
    <property type="protein sequence ID" value="TYK32399.1"/>
    <property type="molecule type" value="Genomic_DNA"/>
</dbReference>
<evidence type="ECO:0000313" key="2">
    <source>
        <dbReference type="Proteomes" id="UP000324383"/>
    </source>
</evidence>
<dbReference type="Proteomes" id="UP000324383">
    <property type="component" value="Unassembled WGS sequence"/>
</dbReference>
<reference evidence="1 2" key="1">
    <citation type="submission" date="2019-07" db="EMBL/GenBank/DDBJ databases">
        <title>Draft Genome Sequences of Bacteroides pyogenes Strains Isolated from the Uterus Holstein Dairy Cows with Metritis.</title>
        <authorList>
            <person name="Cunha F."/>
            <person name="Galvao K.N."/>
            <person name="Jeon S.J."/>
            <person name="Jeong K.C."/>
        </authorList>
    </citation>
    <scope>NUCLEOTIDE SEQUENCE [LARGE SCALE GENOMIC DNA]</scope>
    <source>
        <strain evidence="1 2">KG-31</strain>
    </source>
</reference>
<gene>
    <name evidence="1" type="ORF">FNJ60_12295</name>
</gene>
<comment type="caution">
    <text evidence="1">The sequence shown here is derived from an EMBL/GenBank/DDBJ whole genome shotgun (WGS) entry which is preliminary data.</text>
</comment>
<dbReference type="AlphaFoldDB" id="A0A5D3E988"/>